<dbReference type="Proteomes" id="UP001168821">
    <property type="component" value="Unassembled WGS sequence"/>
</dbReference>
<keyword evidence="1" id="KW-0812">Transmembrane</keyword>
<accession>A0AA38HH61</accession>
<comment type="caution">
    <text evidence="2">The sequence shown here is derived from an EMBL/GenBank/DDBJ whole genome shotgun (WGS) entry which is preliminary data.</text>
</comment>
<keyword evidence="3" id="KW-1185">Reference proteome</keyword>
<keyword evidence="1" id="KW-0472">Membrane</keyword>
<evidence type="ECO:0000256" key="1">
    <source>
        <dbReference type="SAM" id="Phobius"/>
    </source>
</evidence>
<feature type="non-terminal residue" evidence="2">
    <location>
        <position position="1"/>
    </location>
</feature>
<evidence type="ECO:0000313" key="3">
    <source>
        <dbReference type="Proteomes" id="UP001168821"/>
    </source>
</evidence>
<sequence>NNLPLQIGLGVLGLAALLSAAAGCTYFFRSNYKKKKEKLFNDDETMYMDSPNPMYEDPLVSEYNVISSDI</sequence>
<gene>
    <name evidence="2" type="ORF">Zmor_011927</name>
</gene>
<protein>
    <submittedName>
        <fullName evidence="2">Uncharacterized protein</fullName>
    </submittedName>
</protein>
<reference evidence="2" key="1">
    <citation type="journal article" date="2023" name="G3 (Bethesda)">
        <title>Whole genome assemblies of Zophobas morio and Tenebrio molitor.</title>
        <authorList>
            <person name="Kaur S."/>
            <person name="Stinson S.A."/>
            <person name="diCenzo G.C."/>
        </authorList>
    </citation>
    <scope>NUCLEOTIDE SEQUENCE</scope>
    <source>
        <strain evidence="2">QUZm001</strain>
    </source>
</reference>
<evidence type="ECO:0000313" key="2">
    <source>
        <dbReference type="EMBL" id="KAJ3616335.1"/>
    </source>
</evidence>
<keyword evidence="1" id="KW-1133">Transmembrane helix</keyword>
<proteinExistence type="predicted"/>
<dbReference type="EMBL" id="JALNTZ010003629">
    <property type="protein sequence ID" value="KAJ3616335.1"/>
    <property type="molecule type" value="Genomic_DNA"/>
</dbReference>
<organism evidence="2 3">
    <name type="scientific">Zophobas morio</name>
    <dbReference type="NCBI Taxonomy" id="2755281"/>
    <lineage>
        <taxon>Eukaryota</taxon>
        <taxon>Metazoa</taxon>
        <taxon>Ecdysozoa</taxon>
        <taxon>Arthropoda</taxon>
        <taxon>Hexapoda</taxon>
        <taxon>Insecta</taxon>
        <taxon>Pterygota</taxon>
        <taxon>Neoptera</taxon>
        <taxon>Endopterygota</taxon>
        <taxon>Coleoptera</taxon>
        <taxon>Polyphaga</taxon>
        <taxon>Cucujiformia</taxon>
        <taxon>Tenebrionidae</taxon>
        <taxon>Zophobas</taxon>
    </lineage>
</organism>
<dbReference type="AlphaFoldDB" id="A0AA38HH61"/>
<name>A0AA38HH61_9CUCU</name>
<feature type="transmembrane region" description="Helical" evidence="1">
    <location>
        <begin position="6"/>
        <end position="28"/>
    </location>
</feature>